<dbReference type="Pfam" id="PF07690">
    <property type="entry name" value="MFS_1"/>
    <property type="match status" value="2"/>
</dbReference>
<dbReference type="PROSITE" id="PS50850">
    <property type="entry name" value="MFS"/>
    <property type="match status" value="1"/>
</dbReference>
<dbReference type="InterPro" id="IPR011701">
    <property type="entry name" value="MFS"/>
</dbReference>
<evidence type="ECO:0000313" key="9">
    <source>
        <dbReference type="EMBL" id="MEB3514530.1"/>
    </source>
</evidence>
<dbReference type="PANTHER" id="PTHR23517:SF2">
    <property type="entry name" value="MULTIDRUG RESISTANCE PROTEIN MDTH"/>
    <property type="match status" value="1"/>
</dbReference>
<dbReference type="SUPFAM" id="SSF103473">
    <property type="entry name" value="MFS general substrate transporter"/>
    <property type="match status" value="2"/>
</dbReference>
<keyword evidence="3" id="KW-1003">Cell membrane</keyword>
<dbReference type="InterPro" id="IPR020846">
    <property type="entry name" value="MFS_dom"/>
</dbReference>
<keyword evidence="2" id="KW-0813">Transport</keyword>
<feature type="transmembrane region" description="Helical" evidence="7">
    <location>
        <begin position="276"/>
        <end position="293"/>
    </location>
</feature>
<keyword evidence="4 7" id="KW-0812">Transmembrane</keyword>
<feature type="transmembrane region" description="Helical" evidence="7">
    <location>
        <begin position="313"/>
        <end position="333"/>
    </location>
</feature>
<dbReference type="InterPro" id="IPR050171">
    <property type="entry name" value="MFS_Transporters"/>
</dbReference>
<feature type="transmembrane region" description="Helical" evidence="7">
    <location>
        <begin position="403"/>
        <end position="424"/>
    </location>
</feature>
<protein>
    <submittedName>
        <fullName evidence="9">MFS transporter</fullName>
    </submittedName>
</protein>
<comment type="subcellular location">
    <subcellularLocation>
        <location evidence="1">Cell membrane</location>
        <topology evidence="1">Multi-pass membrane protein</topology>
    </subcellularLocation>
</comment>
<dbReference type="Proteomes" id="UP001348098">
    <property type="component" value="Unassembled WGS sequence"/>
</dbReference>
<evidence type="ECO:0000256" key="2">
    <source>
        <dbReference type="ARBA" id="ARBA00022448"/>
    </source>
</evidence>
<evidence type="ECO:0000313" key="10">
    <source>
        <dbReference type="Proteomes" id="UP001348098"/>
    </source>
</evidence>
<keyword evidence="6 7" id="KW-0472">Membrane</keyword>
<feature type="transmembrane region" description="Helical" evidence="7">
    <location>
        <begin position="430"/>
        <end position="451"/>
    </location>
</feature>
<keyword evidence="10" id="KW-1185">Reference proteome</keyword>
<reference evidence="9 10" key="1">
    <citation type="submission" date="2023-12" db="EMBL/GenBank/DDBJ databases">
        <title>novel species in genus Nocarida.</title>
        <authorList>
            <person name="Li Z."/>
        </authorList>
    </citation>
    <scope>NUCLEOTIDE SEQUENCE [LARGE SCALE GENOMIC DNA]</scope>
    <source>
        <strain evidence="9 10">CDC186</strain>
    </source>
</reference>
<evidence type="ECO:0000256" key="5">
    <source>
        <dbReference type="ARBA" id="ARBA00022989"/>
    </source>
</evidence>
<feature type="transmembrane region" description="Helical" evidence="7">
    <location>
        <begin position="219"/>
        <end position="238"/>
    </location>
</feature>
<comment type="caution">
    <text evidence="9">The sequence shown here is derived from an EMBL/GenBank/DDBJ whole genome shotgun (WGS) entry which is preliminary data.</text>
</comment>
<evidence type="ECO:0000256" key="6">
    <source>
        <dbReference type="ARBA" id="ARBA00023136"/>
    </source>
</evidence>
<feature type="transmembrane region" description="Helical" evidence="7">
    <location>
        <begin position="133"/>
        <end position="152"/>
    </location>
</feature>
<feature type="transmembrane region" description="Helical" evidence="7">
    <location>
        <begin position="192"/>
        <end position="213"/>
    </location>
</feature>
<feature type="transmembrane region" description="Helical" evidence="7">
    <location>
        <begin position="69"/>
        <end position="88"/>
    </location>
</feature>
<organism evidence="9 10">
    <name type="scientific">Nocardia implantans</name>
    <dbReference type="NCBI Taxonomy" id="3108168"/>
    <lineage>
        <taxon>Bacteria</taxon>
        <taxon>Bacillati</taxon>
        <taxon>Actinomycetota</taxon>
        <taxon>Actinomycetes</taxon>
        <taxon>Mycobacteriales</taxon>
        <taxon>Nocardiaceae</taxon>
        <taxon>Nocardia</taxon>
    </lineage>
</organism>
<feature type="transmembrane region" description="Helical" evidence="7">
    <location>
        <begin position="158"/>
        <end position="180"/>
    </location>
</feature>
<evidence type="ECO:0000256" key="7">
    <source>
        <dbReference type="SAM" id="Phobius"/>
    </source>
</evidence>
<accession>A0ABU6B431</accession>
<evidence type="ECO:0000256" key="4">
    <source>
        <dbReference type="ARBA" id="ARBA00022692"/>
    </source>
</evidence>
<dbReference type="PANTHER" id="PTHR23517">
    <property type="entry name" value="RESISTANCE PROTEIN MDTM, PUTATIVE-RELATED-RELATED"/>
    <property type="match status" value="1"/>
</dbReference>
<evidence type="ECO:0000256" key="1">
    <source>
        <dbReference type="ARBA" id="ARBA00004651"/>
    </source>
</evidence>
<feature type="transmembrane region" description="Helical" evidence="7">
    <location>
        <begin position="100"/>
        <end position="126"/>
    </location>
</feature>
<evidence type="ECO:0000259" key="8">
    <source>
        <dbReference type="PROSITE" id="PS50850"/>
    </source>
</evidence>
<dbReference type="RefSeq" id="WP_323124023.1">
    <property type="nucleotide sequence ID" value="NZ_JAYESH010000002.1"/>
</dbReference>
<dbReference type="Gene3D" id="1.20.1250.20">
    <property type="entry name" value="MFS general substrate transporter like domains"/>
    <property type="match status" value="2"/>
</dbReference>
<gene>
    <name evidence="9" type="ORF">U3653_31295</name>
</gene>
<proteinExistence type="predicted"/>
<sequence length="461" mass="48351">MTNVRIAHRYGGVPVVIARRIRCAKLQQRPSGTFDESLSRSTCCRREAVAPLAVEVIERRKPVSFPAEVWIVSVTTFLSRSVGFLALYSTVFYTSIGLSAAALSLALFAAGLAGVLGSLAGGWFAARFGSTDVLIAGSVLNVPLLFLLGSLSTEPVSAIVSASLSVAVTQSFAGPAAALVTGSGYQGDTVTVVAFHRIFLSSGVTVAPIVVAVVGEQNFSTLFFLSSLGSLLTGVLLLSERARLRSAEERARTRESATEFDPRSATETGYDTFRTARLWAVVGVFATAMAIYAQSTSGTPLSLERISGGGQLYGVLIAVNSIFIIVCELPLSFVTSRIRWNYALGLGIFVTGLGLAVCGLGTSWTVCISGFVLFSLGEAIFLPQASAAIAKLSTSSENARYQGFLSAAQSIGFAVGPGIGAFGVLHDLSLYWALVVQISFVTGAVAVVAGVDKNRSPDRVR</sequence>
<dbReference type="InterPro" id="IPR036259">
    <property type="entry name" value="MFS_trans_sf"/>
</dbReference>
<feature type="transmembrane region" description="Helical" evidence="7">
    <location>
        <begin position="363"/>
        <end position="382"/>
    </location>
</feature>
<dbReference type="EMBL" id="JAYKYQ010000019">
    <property type="protein sequence ID" value="MEB3514530.1"/>
    <property type="molecule type" value="Genomic_DNA"/>
</dbReference>
<evidence type="ECO:0000256" key="3">
    <source>
        <dbReference type="ARBA" id="ARBA00022475"/>
    </source>
</evidence>
<keyword evidence="5 7" id="KW-1133">Transmembrane helix</keyword>
<feature type="domain" description="Major facilitator superfamily (MFS) profile" evidence="8">
    <location>
        <begin position="276"/>
        <end position="461"/>
    </location>
</feature>
<name>A0ABU6B431_9NOCA</name>
<feature type="transmembrane region" description="Helical" evidence="7">
    <location>
        <begin position="340"/>
        <end position="357"/>
    </location>
</feature>